<feature type="region of interest" description="Disordered" evidence="1">
    <location>
        <begin position="396"/>
        <end position="437"/>
    </location>
</feature>
<feature type="compositionally biased region" description="Basic and acidic residues" evidence="1">
    <location>
        <begin position="405"/>
        <end position="415"/>
    </location>
</feature>
<feature type="region of interest" description="Disordered" evidence="1">
    <location>
        <begin position="469"/>
        <end position="510"/>
    </location>
</feature>
<proteinExistence type="predicted"/>
<evidence type="ECO:0000256" key="1">
    <source>
        <dbReference type="SAM" id="MobiDB-lite"/>
    </source>
</evidence>
<dbReference type="AlphaFoldDB" id="A0A1E4U242"/>
<accession>A0A1E4U242</accession>
<reference evidence="3" key="1">
    <citation type="submission" date="2016-05" db="EMBL/GenBank/DDBJ databases">
        <title>Comparative genomics of biotechnologically important yeasts.</title>
        <authorList>
            <consortium name="DOE Joint Genome Institute"/>
            <person name="Riley R."/>
            <person name="Haridas S."/>
            <person name="Wolfe K.H."/>
            <person name="Lopes M.R."/>
            <person name="Hittinger C.T."/>
            <person name="Goker M."/>
            <person name="Salamov A."/>
            <person name="Wisecaver J."/>
            <person name="Long T.M."/>
            <person name="Aerts A.L."/>
            <person name="Barry K."/>
            <person name="Choi C."/>
            <person name="Clum A."/>
            <person name="Coughlan A.Y."/>
            <person name="Deshpande S."/>
            <person name="Douglass A.P."/>
            <person name="Hanson S.J."/>
            <person name="Klenk H.-P."/>
            <person name="Labutti K."/>
            <person name="Lapidus A."/>
            <person name="Lindquist E."/>
            <person name="Lipzen A."/>
            <person name="Meier-Kolthoff J.P."/>
            <person name="Ohm R.A."/>
            <person name="Otillar R.P."/>
            <person name="Pangilinan J."/>
            <person name="Peng Y."/>
            <person name="Rokas A."/>
            <person name="Rosa C.A."/>
            <person name="Scheuner C."/>
            <person name="Sibirny A.A."/>
            <person name="Slot J.C."/>
            <person name="Stielow J.B."/>
            <person name="Sun H."/>
            <person name="Kurtzman C.P."/>
            <person name="Blackwell M."/>
            <person name="Grigoriev I.V."/>
            <person name="Jeffries T.W."/>
        </authorList>
    </citation>
    <scope>NUCLEOTIDE SEQUENCE [LARGE SCALE GENOMIC DNA]</scope>
    <source>
        <strain evidence="3">NRRL Y-2460</strain>
    </source>
</reference>
<gene>
    <name evidence="2" type="ORF">PACTADRAFT_47895</name>
</gene>
<organism evidence="2 3">
    <name type="scientific">Pachysolen tannophilus NRRL Y-2460</name>
    <dbReference type="NCBI Taxonomy" id="669874"/>
    <lineage>
        <taxon>Eukaryota</taxon>
        <taxon>Fungi</taxon>
        <taxon>Dikarya</taxon>
        <taxon>Ascomycota</taxon>
        <taxon>Saccharomycotina</taxon>
        <taxon>Pichiomycetes</taxon>
        <taxon>Pachysolenaceae</taxon>
        <taxon>Pachysolen</taxon>
    </lineage>
</organism>
<keyword evidence="3" id="KW-1185">Reference proteome</keyword>
<feature type="compositionally biased region" description="Low complexity" evidence="1">
    <location>
        <begin position="470"/>
        <end position="480"/>
    </location>
</feature>
<dbReference type="Proteomes" id="UP000094236">
    <property type="component" value="Unassembled WGS sequence"/>
</dbReference>
<evidence type="ECO:0000313" key="3">
    <source>
        <dbReference type="Proteomes" id="UP000094236"/>
    </source>
</evidence>
<feature type="region of interest" description="Disordered" evidence="1">
    <location>
        <begin position="292"/>
        <end position="373"/>
    </location>
</feature>
<evidence type="ECO:0000313" key="2">
    <source>
        <dbReference type="EMBL" id="ODV98074.1"/>
    </source>
</evidence>
<feature type="compositionally biased region" description="Low complexity" evidence="1">
    <location>
        <begin position="294"/>
        <end position="315"/>
    </location>
</feature>
<dbReference type="EMBL" id="KV454011">
    <property type="protein sequence ID" value="ODV98074.1"/>
    <property type="molecule type" value="Genomic_DNA"/>
</dbReference>
<feature type="compositionally biased region" description="Acidic residues" evidence="1">
    <location>
        <begin position="83"/>
        <end position="103"/>
    </location>
</feature>
<sequence length="537" mass="59406">MENHSVIMVNDKQPTQEKKNRRQGLYVSDPNSFFYNSSNQVKSLNGLSKSKFKAQLSLNEIIYGANGKTLLPSPVDSKFNISIDEDDEENEEEEEKEKEEEEVDDDITYNLKKIETHNAKEFEQVFKKNKRSMGVDTRNIINDLKNCELVLNCDLEAADEEDDFYDASAIYKRSSLYSNGSTFDINNNSNRLSISSVTSMSSTSIASLEVNGFAKRNLAMVEITFDDISSKELPVIKAGKPGIVGIDYNNSDFIIRNSMGTLTSRNNINNHHYSNNDNSIICNRDSIESSSGYKRTSIISTRSSRSNKSNNSSKRFSMFNPTINSNRISEHFGGNSNNNINNINNNNNNGTTNAAAVARNNPNSSSSVGMSDDSIAEVASKRQTLRHSISMRSILFSSSSNKNKQNKDDEIRNEFNDNESIASTTTTKTSNSKKRLSMRRSLLSLKSATMSRSGTSNNVASLRNEIIHTSGNNNSSINGSKNLEKERNGGGSGSSGGNINKSKISLPIPQTQATNKIKNKLKNSSSVYSINSLASQR</sequence>
<feature type="compositionally biased region" description="Low complexity" evidence="1">
    <location>
        <begin position="334"/>
        <end position="373"/>
    </location>
</feature>
<protein>
    <submittedName>
        <fullName evidence="2">Uncharacterized protein</fullName>
    </submittedName>
</protein>
<feature type="region of interest" description="Disordered" evidence="1">
    <location>
        <begin position="1"/>
        <end position="23"/>
    </location>
</feature>
<name>A0A1E4U242_PACTA</name>
<feature type="region of interest" description="Disordered" evidence="1">
    <location>
        <begin position="76"/>
        <end position="103"/>
    </location>
</feature>